<dbReference type="Pfam" id="PF11706">
    <property type="entry name" value="zf-CGNR"/>
    <property type="match status" value="1"/>
</dbReference>
<evidence type="ECO:0000313" key="3">
    <source>
        <dbReference type="Proteomes" id="UP000481583"/>
    </source>
</evidence>
<dbReference type="Gene3D" id="1.10.3300.10">
    <property type="entry name" value="Jann2411-like domain"/>
    <property type="match status" value="1"/>
</dbReference>
<dbReference type="InterPro" id="IPR021005">
    <property type="entry name" value="Znf_CGNR"/>
</dbReference>
<dbReference type="PANTHER" id="PTHR35525:SF3">
    <property type="entry name" value="BLL6575 PROTEIN"/>
    <property type="match status" value="1"/>
</dbReference>
<reference evidence="2 3" key="1">
    <citation type="submission" date="2020-02" db="EMBL/GenBank/DDBJ databases">
        <title>Whole-genome analyses of novel actinobacteria.</title>
        <authorList>
            <person name="Sahin N."/>
        </authorList>
    </citation>
    <scope>NUCLEOTIDE SEQUENCE [LARGE SCALE GENOMIC DNA]</scope>
    <source>
        <strain evidence="2 3">A7024</strain>
    </source>
</reference>
<sequence>MLFDSHVAVLLEAAVSLVNTLTDGESRGRPYTAPRGTALPAAVDAAVPLTPGASLPREIDADQAAYVADFAHRLREIFAAVQADDMDTAATVVNDLLRDTGARPQLDRAPGEPWQMHFHGADDTFAVGWSAGCATALALTVGGGLAGRLGVCRADRCDRVYVDTSKNAARHFCSAACQSRTKAAAFRARAAARSD</sequence>
<dbReference type="Proteomes" id="UP000481583">
    <property type="component" value="Unassembled WGS sequence"/>
</dbReference>
<dbReference type="Pfam" id="PF07336">
    <property type="entry name" value="ABATE"/>
    <property type="match status" value="1"/>
</dbReference>
<comment type="caution">
    <text evidence="2">The sequence shown here is derived from an EMBL/GenBank/DDBJ whole genome shotgun (WGS) entry which is preliminary data.</text>
</comment>
<dbReference type="InterPro" id="IPR010852">
    <property type="entry name" value="ABATE"/>
</dbReference>
<dbReference type="RefSeq" id="WP_165241345.1">
    <property type="nucleotide sequence ID" value="NZ_JAAKZV010000170.1"/>
</dbReference>
<proteinExistence type="predicted"/>
<dbReference type="SUPFAM" id="SSF160904">
    <property type="entry name" value="Jann2411-like"/>
    <property type="match status" value="1"/>
</dbReference>
<dbReference type="AlphaFoldDB" id="A0A6G4U844"/>
<accession>A0A6G4U844</accession>
<gene>
    <name evidence="2" type="ORF">G5C51_28875</name>
</gene>
<keyword evidence="3" id="KW-1185">Reference proteome</keyword>
<dbReference type="InterPro" id="IPR023286">
    <property type="entry name" value="ABATE_dom_sf"/>
</dbReference>
<protein>
    <submittedName>
        <fullName evidence="2">CGNR zinc finger domain-containing protein</fullName>
    </submittedName>
</protein>
<name>A0A6G4U844_9ACTN</name>
<feature type="domain" description="Zinc finger CGNR" evidence="1">
    <location>
        <begin position="148"/>
        <end position="189"/>
    </location>
</feature>
<evidence type="ECO:0000259" key="1">
    <source>
        <dbReference type="Pfam" id="PF11706"/>
    </source>
</evidence>
<organism evidence="2 3">
    <name type="scientific">Streptomyces coryli</name>
    <dbReference type="NCBI Taxonomy" id="1128680"/>
    <lineage>
        <taxon>Bacteria</taxon>
        <taxon>Bacillati</taxon>
        <taxon>Actinomycetota</taxon>
        <taxon>Actinomycetes</taxon>
        <taxon>Kitasatosporales</taxon>
        <taxon>Streptomycetaceae</taxon>
        <taxon>Streptomyces</taxon>
    </lineage>
</organism>
<dbReference type="EMBL" id="JAAKZV010000170">
    <property type="protein sequence ID" value="NGN67900.1"/>
    <property type="molecule type" value="Genomic_DNA"/>
</dbReference>
<evidence type="ECO:0000313" key="2">
    <source>
        <dbReference type="EMBL" id="NGN67900.1"/>
    </source>
</evidence>
<dbReference type="PANTHER" id="PTHR35525">
    <property type="entry name" value="BLL6575 PROTEIN"/>
    <property type="match status" value="1"/>
</dbReference>